<dbReference type="PROSITE" id="PS00211">
    <property type="entry name" value="ABC_TRANSPORTER_1"/>
    <property type="match status" value="1"/>
</dbReference>
<dbReference type="InterPro" id="IPR013563">
    <property type="entry name" value="Oligopep_ABC_C"/>
</dbReference>
<keyword evidence="2" id="KW-0813">Transport</keyword>
<name>A0ABW4FSZ1_9PSEU</name>
<evidence type="ECO:0000256" key="1">
    <source>
        <dbReference type="ARBA" id="ARBA00005417"/>
    </source>
</evidence>
<evidence type="ECO:0000256" key="3">
    <source>
        <dbReference type="ARBA" id="ARBA00022741"/>
    </source>
</evidence>
<dbReference type="InterPro" id="IPR003593">
    <property type="entry name" value="AAA+_ATPase"/>
</dbReference>
<dbReference type="EMBL" id="JBHUCP010000023">
    <property type="protein sequence ID" value="MFD1533071.1"/>
    <property type="molecule type" value="Genomic_DNA"/>
</dbReference>
<dbReference type="Proteomes" id="UP001597145">
    <property type="component" value="Unassembled WGS sequence"/>
</dbReference>
<dbReference type="SMART" id="SM00382">
    <property type="entry name" value="AAA"/>
    <property type="match status" value="1"/>
</dbReference>
<accession>A0ABW4FSZ1</accession>
<dbReference type="InterPro" id="IPR050319">
    <property type="entry name" value="ABC_transp_ATP-bind"/>
</dbReference>
<dbReference type="PROSITE" id="PS50893">
    <property type="entry name" value="ABC_TRANSPORTER_2"/>
    <property type="match status" value="1"/>
</dbReference>
<dbReference type="InterPro" id="IPR017871">
    <property type="entry name" value="ABC_transporter-like_CS"/>
</dbReference>
<dbReference type="Gene3D" id="3.40.50.300">
    <property type="entry name" value="P-loop containing nucleotide triphosphate hydrolases"/>
    <property type="match status" value="1"/>
</dbReference>
<dbReference type="NCBIfam" id="TIGR01727">
    <property type="entry name" value="oligo_HPY"/>
    <property type="match status" value="1"/>
</dbReference>
<proteinExistence type="inferred from homology"/>
<reference evidence="7" key="1">
    <citation type="journal article" date="2019" name="Int. J. Syst. Evol. Microbiol.">
        <title>The Global Catalogue of Microorganisms (GCM) 10K type strain sequencing project: providing services to taxonomists for standard genome sequencing and annotation.</title>
        <authorList>
            <consortium name="The Broad Institute Genomics Platform"/>
            <consortium name="The Broad Institute Genome Sequencing Center for Infectious Disease"/>
            <person name="Wu L."/>
            <person name="Ma J."/>
        </authorList>
    </citation>
    <scope>NUCLEOTIDE SEQUENCE [LARGE SCALE GENOMIC DNA]</scope>
    <source>
        <strain evidence="7">JCM 12165</strain>
    </source>
</reference>
<dbReference type="InterPro" id="IPR027417">
    <property type="entry name" value="P-loop_NTPase"/>
</dbReference>
<dbReference type="SUPFAM" id="SSF52540">
    <property type="entry name" value="P-loop containing nucleoside triphosphate hydrolases"/>
    <property type="match status" value="1"/>
</dbReference>
<comment type="similarity">
    <text evidence="1">Belongs to the ABC transporter superfamily.</text>
</comment>
<dbReference type="RefSeq" id="WP_343983282.1">
    <property type="nucleotide sequence ID" value="NZ_BAAAJG010000016.1"/>
</dbReference>
<dbReference type="Pfam" id="PF08352">
    <property type="entry name" value="oligo_HPY"/>
    <property type="match status" value="1"/>
</dbReference>
<dbReference type="GO" id="GO:0005524">
    <property type="term" value="F:ATP binding"/>
    <property type="evidence" value="ECO:0007669"/>
    <property type="project" value="UniProtKB-KW"/>
</dbReference>
<evidence type="ECO:0000313" key="6">
    <source>
        <dbReference type="EMBL" id="MFD1533071.1"/>
    </source>
</evidence>
<sequence>MGEVLLEASGLTKTFGNGVRAVSDVSLTVGRGETLGVVGESGCGKSTTGKMLLGLLAPDSGSVRFDGVDLAGLGRREMRALRARLQVVPQNPQTSLNPRLTVRSSIEFNLRAHGVERAARRPRVLELLERVGLTAAQAERFPHELSGGQLQRVAIARALATSPDLVVCDEAVSALDKSVQAQVLNLLADLQRETGVAFLFISHDLAVVEHISDRVAVMYLGRVVELAPAAQLWADPQHPYTAALLSATPGQGRERIVLSGELPSPANPPSGCGFRTRCPVLQDVCSTEWPALTPAAPGHSAACVHVGEPAAVPA</sequence>
<keyword evidence="4 6" id="KW-0067">ATP-binding</keyword>
<comment type="caution">
    <text evidence="6">The sequence shown here is derived from an EMBL/GenBank/DDBJ whole genome shotgun (WGS) entry which is preliminary data.</text>
</comment>
<gene>
    <name evidence="6" type="ORF">ACFSCY_26965</name>
</gene>
<organism evidence="6 7">
    <name type="scientific">Pseudonocardia aurantiaca</name>
    <dbReference type="NCBI Taxonomy" id="75290"/>
    <lineage>
        <taxon>Bacteria</taxon>
        <taxon>Bacillati</taxon>
        <taxon>Actinomycetota</taxon>
        <taxon>Actinomycetes</taxon>
        <taxon>Pseudonocardiales</taxon>
        <taxon>Pseudonocardiaceae</taxon>
        <taxon>Pseudonocardia</taxon>
    </lineage>
</organism>
<dbReference type="PANTHER" id="PTHR43776">
    <property type="entry name" value="TRANSPORT ATP-BINDING PROTEIN"/>
    <property type="match status" value="1"/>
</dbReference>
<evidence type="ECO:0000256" key="4">
    <source>
        <dbReference type="ARBA" id="ARBA00022840"/>
    </source>
</evidence>
<keyword evidence="3" id="KW-0547">Nucleotide-binding</keyword>
<evidence type="ECO:0000256" key="2">
    <source>
        <dbReference type="ARBA" id="ARBA00022448"/>
    </source>
</evidence>
<protein>
    <submittedName>
        <fullName evidence="6">ABC transporter ATP-binding protein</fullName>
    </submittedName>
</protein>
<dbReference type="PANTHER" id="PTHR43776:SF7">
    <property type="entry name" value="D,D-DIPEPTIDE TRANSPORT ATP-BINDING PROTEIN DDPF-RELATED"/>
    <property type="match status" value="1"/>
</dbReference>
<evidence type="ECO:0000259" key="5">
    <source>
        <dbReference type="PROSITE" id="PS50893"/>
    </source>
</evidence>
<dbReference type="CDD" id="cd03257">
    <property type="entry name" value="ABC_NikE_OppD_transporters"/>
    <property type="match status" value="1"/>
</dbReference>
<feature type="domain" description="ABC transporter" evidence="5">
    <location>
        <begin position="6"/>
        <end position="245"/>
    </location>
</feature>
<dbReference type="Pfam" id="PF00005">
    <property type="entry name" value="ABC_tran"/>
    <property type="match status" value="1"/>
</dbReference>
<keyword evidence="7" id="KW-1185">Reference proteome</keyword>
<evidence type="ECO:0000313" key="7">
    <source>
        <dbReference type="Proteomes" id="UP001597145"/>
    </source>
</evidence>
<dbReference type="InterPro" id="IPR003439">
    <property type="entry name" value="ABC_transporter-like_ATP-bd"/>
</dbReference>